<evidence type="ECO:0000313" key="2">
    <source>
        <dbReference type="Proteomes" id="UP000666240"/>
    </source>
</evidence>
<reference evidence="1" key="1">
    <citation type="submission" date="2021-03" db="EMBL/GenBank/DDBJ databases">
        <title>Genome sequencing and assembly of Tianweitania sediminis.</title>
        <authorList>
            <person name="Chhetri G."/>
        </authorList>
    </citation>
    <scope>NUCLEOTIDE SEQUENCE</scope>
    <source>
        <strain evidence="1">Z8</strain>
    </source>
</reference>
<organism evidence="1 2">
    <name type="scientific">Tianweitania sediminis</name>
    <dbReference type="NCBI Taxonomy" id="1502156"/>
    <lineage>
        <taxon>Bacteria</taxon>
        <taxon>Pseudomonadati</taxon>
        <taxon>Pseudomonadota</taxon>
        <taxon>Alphaproteobacteria</taxon>
        <taxon>Hyphomicrobiales</taxon>
        <taxon>Phyllobacteriaceae</taxon>
        <taxon>Tianweitania</taxon>
    </lineage>
</organism>
<dbReference type="EMBL" id="JAGIYY010000015">
    <property type="protein sequence ID" value="MBP0441426.1"/>
    <property type="molecule type" value="Genomic_DNA"/>
</dbReference>
<dbReference type="Proteomes" id="UP000666240">
    <property type="component" value="Unassembled WGS sequence"/>
</dbReference>
<name>A0A8J7RQQ8_9HYPH</name>
<proteinExistence type="predicted"/>
<sequence length="159" mass="17528">MQQITVLVDFETGAIFGAGGTLEEAQAEADRRAGDGARDWEPTTRREWIMSESGHVYAEVSVPEGREWSRHDGEAALEQGEVRGYWMAAEADDLLAVAAPRRFMDMKPPSWTDLLPILLASYENGGKGGRAASIENLLKMADLADRYVSAVQEGRIRET</sequence>
<evidence type="ECO:0000313" key="1">
    <source>
        <dbReference type="EMBL" id="MBP0441426.1"/>
    </source>
</evidence>
<dbReference type="AlphaFoldDB" id="A0A8J7RQQ8"/>
<comment type="caution">
    <text evidence="1">The sequence shown here is derived from an EMBL/GenBank/DDBJ whole genome shotgun (WGS) entry which is preliminary data.</text>
</comment>
<accession>A0A8J7RQQ8</accession>
<keyword evidence="2" id="KW-1185">Reference proteome</keyword>
<protein>
    <submittedName>
        <fullName evidence="1">Uncharacterized protein</fullName>
    </submittedName>
</protein>
<gene>
    <name evidence="1" type="ORF">J5Y06_22515</name>
</gene>
<dbReference type="RefSeq" id="WP_209337459.1">
    <property type="nucleotide sequence ID" value="NZ_JAGIYY010000015.1"/>
</dbReference>